<proteinExistence type="predicted"/>
<dbReference type="Proteomes" id="UP001165160">
    <property type="component" value="Unassembled WGS sequence"/>
</dbReference>
<dbReference type="AlphaFoldDB" id="A0A9W7BRB7"/>
<evidence type="ECO:0000313" key="2">
    <source>
        <dbReference type="Proteomes" id="UP001165160"/>
    </source>
</evidence>
<protein>
    <submittedName>
        <fullName evidence="1">Uncharacterized protein</fullName>
    </submittedName>
</protein>
<name>A0A9W7BRB7_9STRA</name>
<organism evidence="1 2">
    <name type="scientific">Triparma verrucosa</name>
    <dbReference type="NCBI Taxonomy" id="1606542"/>
    <lineage>
        <taxon>Eukaryota</taxon>
        <taxon>Sar</taxon>
        <taxon>Stramenopiles</taxon>
        <taxon>Ochrophyta</taxon>
        <taxon>Bolidophyceae</taxon>
        <taxon>Parmales</taxon>
        <taxon>Triparmaceae</taxon>
        <taxon>Triparma</taxon>
    </lineage>
</organism>
<sequence>MCLKVDLYQPKYANIPMTFAVKPCPTGTGFVEGYGVGTTFTGKNGMGKAERVTIKELVPLQKIVMECPYGGNSILMTYSTSLDVSSGACKLSFAYDGKMMGLFKTHVEMQIKTMGAFAAANIRAILDEAGGMASTAPMPMASPAPMSMVSTAPPAAFCGKCGAANSGTAFCTSCGAVAGGGGGGGGFVDVPQHAQAQQAQNLMMQQSMMNATIQANQAIHNRHHYSGGSHHSHHHSSGP</sequence>
<gene>
    <name evidence="1" type="ORF">TrVE_jg2783</name>
</gene>
<keyword evidence="2" id="KW-1185">Reference proteome</keyword>
<comment type="caution">
    <text evidence="1">The sequence shown here is derived from an EMBL/GenBank/DDBJ whole genome shotgun (WGS) entry which is preliminary data.</text>
</comment>
<dbReference type="EMBL" id="BRXX01000123">
    <property type="protein sequence ID" value="GMH92064.1"/>
    <property type="molecule type" value="Genomic_DNA"/>
</dbReference>
<evidence type="ECO:0000313" key="1">
    <source>
        <dbReference type="EMBL" id="GMH92064.1"/>
    </source>
</evidence>
<reference evidence="2" key="1">
    <citation type="journal article" date="2023" name="Commun. Biol.">
        <title>Genome analysis of Parmales, the sister group of diatoms, reveals the evolutionary specialization of diatoms from phago-mixotrophs to photoautotrophs.</title>
        <authorList>
            <person name="Ban H."/>
            <person name="Sato S."/>
            <person name="Yoshikawa S."/>
            <person name="Yamada K."/>
            <person name="Nakamura Y."/>
            <person name="Ichinomiya M."/>
            <person name="Sato N."/>
            <person name="Blanc-Mathieu R."/>
            <person name="Endo H."/>
            <person name="Kuwata A."/>
            <person name="Ogata H."/>
        </authorList>
    </citation>
    <scope>NUCLEOTIDE SEQUENCE [LARGE SCALE GENOMIC DNA]</scope>
    <source>
        <strain evidence="2">NIES 3699</strain>
    </source>
</reference>
<accession>A0A9W7BRB7</accession>